<dbReference type="PANTHER" id="PTHR30033">
    <property type="entry name" value="FLAGELLAR HOOK-ASSOCIATED PROTEIN 1"/>
    <property type="match status" value="1"/>
</dbReference>
<evidence type="ECO:0000313" key="11">
    <source>
        <dbReference type="EMBL" id="OPH54568.1"/>
    </source>
</evidence>
<evidence type="ECO:0000256" key="4">
    <source>
        <dbReference type="ARBA" id="ARBA00016244"/>
    </source>
</evidence>
<organism evidence="11 12">
    <name type="scientific">Paenibacillus ferrarius</name>
    <dbReference type="NCBI Taxonomy" id="1469647"/>
    <lineage>
        <taxon>Bacteria</taxon>
        <taxon>Bacillati</taxon>
        <taxon>Bacillota</taxon>
        <taxon>Bacilli</taxon>
        <taxon>Bacillales</taxon>
        <taxon>Paenibacillaceae</taxon>
        <taxon>Paenibacillus</taxon>
    </lineage>
</organism>
<comment type="similarity">
    <text evidence="3 7">Belongs to the flagella basal body rod proteins family.</text>
</comment>
<dbReference type="Pfam" id="PF22638">
    <property type="entry name" value="FlgK_D1"/>
    <property type="match status" value="1"/>
</dbReference>
<feature type="domain" description="Flagellar hook-associated protein FlgK helical" evidence="10">
    <location>
        <begin position="102"/>
        <end position="301"/>
    </location>
</feature>
<evidence type="ECO:0000259" key="10">
    <source>
        <dbReference type="Pfam" id="PF22638"/>
    </source>
</evidence>
<gene>
    <name evidence="7" type="primary">flgK</name>
    <name evidence="11" type="ORF">BC351_31825</name>
</gene>
<keyword evidence="6 7" id="KW-0975">Bacterial flagellum</keyword>
<dbReference type="OrthoDB" id="9802553at2"/>
<dbReference type="GO" id="GO:0005576">
    <property type="term" value="C:extracellular region"/>
    <property type="evidence" value="ECO:0007669"/>
    <property type="project" value="UniProtKB-SubCell"/>
</dbReference>
<dbReference type="AlphaFoldDB" id="A0A1V4HGC5"/>
<reference evidence="12" key="1">
    <citation type="submission" date="2016-07" db="EMBL/GenBank/DDBJ databases">
        <authorList>
            <person name="Florea S."/>
            <person name="Webb J.S."/>
            <person name="Jaromczyk J."/>
            <person name="Schardl C.L."/>
        </authorList>
    </citation>
    <scope>NUCLEOTIDE SEQUENCE [LARGE SCALE GENOMIC DNA]</scope>
    <source>
        <strain evidence="12">CY1</strain>
    </source>
</reference>
<name>A0A1V4HGC5_9BACL</name>
<evidence type="ECO:0000256" key="2">
    <source>
        <dbReference type="ARBA" id="ARBA00004613"/>
    </source>
</evidence>
<keyword evidence="5 7" id="KW-0964">Secreted</keyword>
<evidence type="ECO:0000256" key="7">
    <source>
        <dbReference type="RuleBase" id="RU362065"/>
    </source>
</evidence>
<evidence type="ECO:0000256" key="5">
    <source>
        <dbReference type="ARBA" id="ARBA00022525"/>
    </source>
</evidence>
<dbReference type="STRING" id="1469647.BC351_31825"/>
<keyword evidence="12" id="KW-1185">Reference proteome</keyword>
<evidence type="ECO:0000259" key="9">
    <source>
        <dbReference type="Pfam" id="PF06429"/>
    </source>
</evidence>
<feature type="domain" description="Flagellar basal body rod protein N-terminal" evidence="8">
    <location>
        <begin position="9"/>
        <end position="37"/>
    </location>
</feature>
<evidence type="ECO:0000256" key="6">
    <source>
        <dbReference type="ARBA" id="ARBA00023143"/>
    </source>
</evidence>
<evidence type="ECO:0000256" key="1">
    <source>
        <dbReference type="ARBA" id="ARBA00004365"/>
    </source>
</evidence>
<dbReference type="RefSeq" id="WP_079415144.1">
    <property type="nucleotide sequence ID" value="NZ_MBTG01000022.1"/>
</dbReference>
<dbReference type="Pfam" id="PF06429">
    <property type="entry name" value="Flg_bbr_C"/>
    <property type="match status" value="1"/>
</dbReference>
<keyword evidence="11" id="KW-0969">Cilium</keyword>
<accession>A0A1V4HGC5</accession>
<keyword evidence="11" id="KW-0282">Flagellum</keyword>
<dbReference type="PANTHER" id="PTHR30033:SF1">
    <property type="entry name" value="FLAGELLAR HOOK-ASSOCIATED PROTEIN 1"/>
    <property type="match status" value="1"/>
</dbReference>
<dbReference type="GO" id="GO:0005198">
    <property type="term" value="F:structural molecule activity"/>
    <property type="evidence" value="ECO:0007669"/>
    <property type="project" value="UniProtKB-UniRule"/>
</dbReference>
<dbReference type="GO" id="GO:0009424">
    <property type="term" value="C:bacterial-type flagellum hook"/>
    <property type="evidence" value="ECO:0007669"/>
    <property type="project" value="UniProtKB-UniRule"/>
</dbReference>
<keyword evidence="11" id="KW-0966">Cell projection</keyword>
<dbReference type="SUPFAM" id="SSF64518">
    <property type="entry name" value="Phase 1 flagellin"/>
    <property type="match status" value="1"/>
</dbReference>
<dbReference type="Proteomes" id="UP000190626">
    <property type="component" value="Unassembled WGS sequence"/>
</dbReference>
<comment type="subcellular location">
    <subcellularLocation>
        <location evidence="1 7">Bacterial flagellum</location>
    </subcellularLocation>
    <subcellularLocation>
        <location evidence="2 7">Secreted</location>
    </subcellularLocation>
</comment>
<dbReference type="InterPro" id="IPR002371">
    <property type="entry name" value="FlgK"/>
</dbReference>
<protein>
    <recommendedName>
        <fullName evidence="4 7">Flagellar hook-associated protein 1</fullName>
        <shortName evidence="7">HAP1</shortName>
    </recommendedName>
</protein>
<dbReference type="InterPro" id="IPR053927">
    <property type="entry name" value="FlgK_helical"/>
</dbReference>
<dbReference type="InterPro" id="IPR001444">
    <property type="entry name" value="Flag_bb_rod_N"/>
</dbReference>
<evidence type="ECO:0000256" key="3">
    <source>
        <dbReference type="ARBA" id="ARBA00009677"/>
    </source>
</evidence>
<dbReference type="PRINTS" id="PR01005">
    <property type="entry name" value="FLGHOOKAP1"/>
</dbReference>
<proteinExistence type="inferred from homology"/>
<dbReference type="NCBIfam" id="TIGR02492">
    <property type="entry name" value="flgK_ends"/>
    <property type="match status" value="1"/>
</dbReference>
<evidence type="ECO:0000313" key="12">
    <source>
        <dbReference type="Proteomes" id="UP000190626"/>
    </source>
</evidence>
<evidence type="ECO:0000259" key="8">
    <source>
        <dbReference type="Pfam" id="PF00460"/>
    </source>
</evidence>
<feature type="domain" description="Flagellar basal-body/hook protein C-terminal" evidence="9">
    <location>
        <begin position="475"/>
        <end position="514"/>
    </location>
</feature>
<dbReference type="GO" id="GO:0044780">
    <property type="term" value="P:bacterial-type flagellum assembly"/>
    <property type="evidence" value="ECO:0007669"/>
    <property type="project" value="InterPro"/>
</dbReference>
<dbReference type="Pfam" id="PF00460">
    <property type="entry name" value="Flg_bb_rod"/>
    <property type="match status" value="1"/>
</dbReference>
<comment type="caution">
    <text evidence="11">The sequence shown here is derived from an EMBL/GenBank/DDBJ whole genome shotgun (WGS) entry which is preliminary data.</text>
</comment>
<dbReference type="EMBL" id="MBTG01000022">
    <property type="protein sequence ID" value="OPH54568.1"/>
    <property type="molecule type" value="Genomic_DNA"/>
</dbReference>
<sequence>MTSTFHGIETAKRSLFTQTAALNTTGHNIANANTAGYSRQIVNMAASQPIEFPGLNRSNTPGQLGTGVEFTSITRIRESFLDDQFRNENKSLGNSKIQSDTLNKLETIINEPSDSGLRTVLDKFWASWSDLSKDPENTTGRKIVRENAMALTDAMNQISKQLSDLSSDLTANIGVKVSEINSKTSTISSLNNEITRIEGLGDDANDLRDQRDLLTDELSKIVNITVTNTPQGYSISMGNTNLVTGDSFTPTTADELQTAYGSGDGTGNLKSGEVFGMIASRDKYVADYQKQLNTIASSIATGDITITIPKGSVLPEGTVLNGVTYSGATRTLTSDLTATVAGLNGLHKLGYTFGTPAATGTDFFTSTSGSITAGTITLNPTIAADASKIVTSLRTEGSGATEKAVKGNNTLALLIAQQKDNKFQYTTNSNGITEGTIDDYLRSVVGQLGVQAQEATRLNTNQQAIVDQVDSRRQSVSGVSLDEEMSNMIKYQHAYGAAARFMTTFDQILEKLINNTGVVGR</sequence>
<dbReference type="InterPro" id="IPR010930">
    <property type="entry name" value="Flg_bb/hook_C_dom"/>
</dbReference>